<feature type="transmembrane region" description="Helical" evidence="1">
    <location>
        <begin position="30"/>
        <end position="55"/>
    </location>
</feature>
<protein>
    <submittedName>
        <fullName evidence="2">Uncharacterized protein</fullName>
    </submittedName>
</protein>
<reference evidence="2 3" key="1">
    <citation type="journal article" date="2017" name="Syst. Appl. Microbiol.">
        <title>Lebetimonas natsushimae sp. nov., a novel strictly anaerobic, moderately thermophilic chemoautotroph isolated from a deep-sea hydrothermal vent polychaete nest in the Mid-Okinawa Trough.</title>
        <authorList>
            <person name="Nagata R."/>
            <person name="Takaki Y."/>
            <person name="Tame A."/>
            <person name="Nunoura T."/>
            <person name="Muto H."/>
            <person name="Mino S."/>
            <person name="Sawayama S."/>
            <person name="Takai K."/>
            <person name="Nakagawa S."/>
        </authorList>
    </citation>
    <scope>NUCLEOTIDE SEQUENCE [LARGE SCALE GENOMIC DNA]</scope>
    <source>
        <strain evidence="2 3">HS1857</strain>
    </source>
</reference>
<comment type="caution">
    <text evidence="2">The sequence shown here is derived from an EMBL/GenBank/DDBJ whole genome shotgun (WGS) entry which is preliminary data.</text>
</comment>
<evidence type="ECO:0000313" key="2">
    <source>
        <dbReference type="EMBL" id="GAX87354.1"/>
    </source>
</evidence>
<evidence type="ECO:0000256" key="1">
    <source>
        <dbReference type="SAM" id="Phobius"/>
    </source>
</evidence>
<feature type="transmembrane region" description="Helical" evidence="1">
    <location>
        <begin position="76"/>
        <end position="94"/>
    </location>
</feature>
<dbReference type="Proteomes" id="UP000217944">
    <property type="component" value="Unassembled WGS sequence"/>
</dbReference>
<feature type="transmembrane region" description="Helical" evidence="1">
    <location>
        <begin position="106"/>
        <end position="127"/>
    </location>
</feature>
<accession>A0A292YDU0</accession>
<sequence>MQYVITAVGFIVGFIVKFGIQKFAMLPVKFAAVTFTAVAITLYIGSYILFADFIFNIITKFYDLLDSINNLSVGSGNVYGITLSSIWNAFLGFLNASGVGPAFTNAFNLFLVLYFSYYAVIIAKTVAHVYRNVVDMINNSLQMFD</sequence>
<proteinExistence type="predicted"/>
<dbReference type="RefSeq" id="WP_096258495.1">
    <property type="nucleotide sequence ID" value="NZ_BDME01000001.1"/>
</dbReference>
<keyword evidence="1" id="KW-1133">Transmembrane helix</keyword>
<organism evidence="2 3">
    <name type="scientific">Lebetimonas natsushimae</name>
    <dbReference type="NCBI Taxonomy" id="1936991"/>
    <lineage>
        <taxon>Bacteria</taxon>
        <taxon>Pseudomonadati</taxon>
        <taxon>Campylobacterota</taxon>
        <taxon>Epsilonproteobacteria</taxon>
        <taxon>Nautiliales</taxon>
        <taxon>Nautiliaceae</taxon>
        <taxon>Lebetimonas</taxon>
    </lineage>
</organism>
<dbReference type="EMBL" id="BDME01000001">
    <property type="protein sequence ID" value="GAX87354.1"/>
    <property type="molecule type" value="Genomic_DNA"/>
</dbReference>
<keyword evidence="1" id="KW-0472">Membrane</keyword>
<dbReference type="AlphaFoldDB" id="A0A292YDU0"/>
<evidence type="ECO:0000313" key="3">
    <source>
        <dbReference type="Proteomes" id="UP000217944"/>
    </source>
</evidence>
<name>A0A292YDU0_9BACT</name>
<dbReference type="OrthoDB" id="9962007at2"/>
<keyword evidence="3" id="KW-1185">Reference proteome</keyword>
<feature type="transmembrane region" description="Helical" evidence="1">
    <location>
        <begin position="7"/>
        <end position="24"/>
    </location>
</feature>
<keyword evidence="1" id="KW-0812">Transmembrane</keyword>
<gene>
    <name evidence="2" type="ORF">LNAT_P0649</name>
</gene>